<accession>A0A485LLT7</accession>
<dbReference type="OrthoDB" id="67161at2759"/>
<dbReference type="PROSITE" id="PS51186">
    <property type="entry name" value="GNAT"/>
    <property type="match status" value="1"/>
</dbReference>
<name>A0A485LLT7_9STRA</name>
<keyword evidence="4" id="KW-1185">Reference proteome</keyword>
<evidence type="ECO:0000313" key="2">
    <source>
        <dbReference type="EMBL" id="KAF0685139.1"/>
    </source>
</evidence>
<evidence type="ECO:0000313" key="4">
    <source>
        <dbReference type="Proteomes" id="UP000332933"/>
    </source>
</evidence>
<dbReference type="AlphaFoldDB" id="A0A485LLT7"/>
<reference evidence="3 4" key="1">
    <citation type="submission" date="2019-03" db="EMBL/GenBank/DDBJ databases">
        <authorList>
            <person name="Gaulin E."/>
            <person name="Dumas B."/>
        </authorList>
    </citation>
    <scope>NUCLEOTIDE SEQUENCE [LARGE SCALE GENOMIC DNA]</scope>
    <source>
        <strain evidence="3">CBS 568.67</strain>
    </source>
</reference>
<dbReference type="GO" id="GO:0016747">
    <property type="term" value="F:acyltransferase activity, transferring groups other than amino-acyl groups"/>
    <property type="evidence" value="ECO:0007669"/>
    <property type="project" value="InterPro"/>
</dbReference>
<organism evidence="3 4">
    <name type="scientific">Aphanomyces stellatus</name>
    <dbReference type="NCBI Taxonomy" id="120398"/>
    <lineage>
        <taxon>Eukaryota</taxon>
        <taxon>Sar</taxon>
        <taxon>Stramenopiles</taxon>
        <taxon>Oomycota</taxon>
        <taxon>Saprolegniomycetes</taxon>
        <taxon>Saprolegniales</taxon>
        <taxon>Verrucalvaceae</taxon>
        <taxon>Aphanomyces</taxon>
    </lineage>
</organism>
<sequence length="287" mass="30903">MIIDEVPDAQTFLDRTARLREADPIGTNLMGSIAVAAMANKEPTRFWVLSTPATSFALVSSRGICLSPSMTAHEATALGHVITHSVDTLIPRATGPRDAVDAFCTVLCTARSPVTAKLHHVLVVYTLGELRLPADVPGQLRLAQAGLDEEVLTEWTRDFMSTIGEPVGDSHAFVTRNLQRSGLYIWEVNGYPVAFAGFAAPVQLSGGDVIYKIGPVYTPPQERRRGYGSAVTAALSQVLLHRHTGEASKCHVMLNADAANPASNKAYQNIGYVQQSDSCSYGFEYGV</sequence>
<dbReference type="InterPro" id="IPR000182">
    <property type="entry name" value="GNAT_dom"/>
</dbReference>
<dbReference type="EMBL" id="CAADRA010007243">
    <property type="protein sequence ID" value="VFT99560.1"/>
    <property type="molecule type" value="Genomic_DNA"/>
</dbReference>
<proteinExistence type="predicted"/>
<evidence type="ECO:0000313" key="3">
    <source>
        <dbReference type="EMBL" id="VFT99560.1"/>
    </source>
</evidence>
<dbReference type="Pfam" id="PF00583">
    <property type="entry name" value="Acetyltransf_1"/>
    <property type="match status" value="1"/>
</dbReference>
<dbReference type="EMBL" id="VJMH01007217">
    <property type="protein sequence ID" value="KAF0685139.1"/>
    <property type="molecule type" value="Genomic_DNA"/>
</dbReference>
<dbReference type="Proteomes" id="UP000332933">
    <property type="component" value="Unassembled WGS sequence"/>
</dbReference>
<dbReference type="SUPFAM" id="SSF55729">
    <property type="entry name" value="Acyl-CoA N-acyltransferases (Nat)"/>
    <property type="match status" value="1"/>
</dbReference>
<dbReference type="Gene3D" id="3.40.630.30">
    <property type="match status" value="1"/>
</dbReference>
<reference evidence="2" key="2">
    <citation type="submission" date="2019-06" db="EMBL/GenBank/DDBJ databases">
        <title>Genomics analysis of Aphanomyces spp. identifies a new class of oomycete effector associated with host adaptation.</title>
        <authorList>
            <person name="Gaulin E."/>
        </authorList>
    </citation>
    <scope>NUCLEOTIDE SEQUENCE</scope>
    <source>
        <strain evidence="2">CBS 578.67</strain>
    </source>
</reference>
<evidence type="ECO:0000259" key="1">
    <source>
        <dbReference type="PROSITE" id="PS51186"/>
    </source>
</evidence>
<feature type="domain" description="N-acetyltransferase" evidence="1">
    <location>
        <begin position="138"/>
        <end position="287"/>
    </location>
</feature>
<protein>
    <submittedName>
        <fullName evidence="3">Aste57867_22910 protein</fullName>
    </submittedName>
</protein>
<gene>
    <name evidence="3" type="primary">Aste57867_22910</name>
    <name evidence="2" type="ORF">As57867_022839</name>
    <name evidence="3" type="ORF">ASTE57867_22910</name>
</gene>
<dbReference type="InterPro" id="IPR016181">
    <property type="entry name" value="Acyl_CoA_acyltransferase"/>
</dbReference>